<protein>
    <recommendedName>
        <fullName evidence="8">ABC-2 type transporter transmembrane domain-containing protein</fullName>
    </recommendedName>
</protein>
<feature type="transmembrane region" description="Helical" evidence="7">
    <location>
        <begin position="444"/>
        <end position="465"/>
    </location>
</feature>
<evidence type="ECO:0000313" key="10">
    <source>
        <dbReference type="Proteomes" id="UP000823405"/>
    </source>
</evidence>
<dbReference type="Proteomes" id="UP000823405">
    <property type="component" value="Unassembled WGS sequence"/>
</dbReference>
<evidence type="ECO:0000313" key="9">
    <source>
        <dbReference type="EMBL" id="KAG0312362.1"/>
    </source>
</evidence>
<accession>A0A9P6UN97</accession>
<keyword evidence="6 7" id="KW-0472">Membrane</keyword>
<gene>
    <name evidence="9" type="ORF">BGZ97_011249</name>
</gene>
<sequence length="764" mass="86736">MFGKKKNQSQGASLKHDDSQIQIPMEPLSEKEIFEPLPEPVNFSNIKPTIRYQFRGMARRSLTYHRRQRFTTIGCLVIWPILLVILCYVLNMDKQERNRLLRYCTNEADVQFGKSFSLGSGKFAERETRNYNFANYPIQFEKNDNNHQACVHWFGESYPVNPPYQNATWASSPSFDSYYIPSPDWGWFNQSNRAKDFNDNLMNNYSFVIDGMIYFERMPFLFSEVQDVNQTVYYSTANADIARVLGTTANVTRKFRSDSWPPTNTSITLYNSSKVFDPSEGVLGAIPIRYSSTKEFLDTPNNTATVTTGPYTPPATIQLYTAGPVYRAFESRDRVDEAIRALVIQDAERDYDYWGVKAFGGLHFDTLDVEKAKVALSMQFGVYEARSSNGPATPGLKQMIVMSQMTNALTRLKFKGQYVISQGIRALPYEFLWSRLNNRSAGSIAGYLFPFALSFLLPNIVTVLVQEKEDRHRMMMAMNGLTNRAYYLAHYVEFMTMQLILTFFFAIACAATKVDLIFNTNIGLIILLFLLWAHVQTTFSFFLASFFSKSRLAALVVYFFVALSVIMAAISDMIFPGGLPLAWFIHPTFSFFYVIKMGMMQATMVNNLYPMRFADFAPGSRLLNCVLLLLGESILFILLTFYIDAVMPSEYGVLYPWHFPISCLFKSRSSLPLSSRDIESKIAHGESHTNLAAEFDQETMGGGDADVHAERERVRTQYDPETTPLIIDNLFHCYAGKVEPALKGMSFGVKNNTVLSLLGPNGAG</sequence>
<feature type="transmembrane region" description="Helical" evidence="7">
    <location>
        <begin position="621"/>
        <end position="643"/>
    </location>
</feature>
<keyword evidence="2" id="KW-0813">Transport</keyword>
<dbReference type="PANTHER" id="PTHR19229:SF36">
    <property type="entry name" value="ATP-BINDING CASSETTE SUB-FAMILY A MEMBER 2"/>
    <property type="match status" value="1"/>
</dbReference>
<evidence type="ECO:0000256" key="7">
    <source>
        <dbReference type="SAM" id="Phobius"/>
    </source>
</evidence>
<dbReference type="OrthoDB" id="8061355at2759"/>
<dbReference type="InterPro" id="IPR027417">
    <property type="entry name" value="P-loop_NTPase"/>
</dbReference>
<evidence type="ECO:0000256" key="2">
    <source>
        <dbReference type="ARBA" id="ARBA00022448"/>
    </source>
</evidence>
<name>A0A9P6UN97_9FUNG</name>
<comment type="subcellular location">
    <subcellularLocation>
        <location evidence="1">Membrane</location>
        <topology evidence="1">Multi-pass membrane protein</topology>
    </subcellularLocation>
</comment>
<feature type="domain" description="ABC-2 type transporter transmembrane" evidence="8">
    <location>
        <begin position="417"/>
        <end position="642"/>
    </location>
</feature>
<dbReference type="GO" id="GO:0016020">
    <property type="term" value="C:membrane"/>
    <property type="evidence" value="ECO:0007669"/>
    <property type="project" value="UniProtKB-SubCell"/>
</dbReference>
<reference evidence="9" key="1">
    <citation type="journal article" date="2020" name="Fungal Divers.">
        <title>Resolving the Mortierellaceae phylogeny through synthesis of multi-gene phylogenetics and phylogenomics.</title>
        <authorList>
            <person name="Vandepol N."/>
            <person name="Liber J."/>
            <person name="Desiro A."/>
            <person name="Na H."/>
            <person name="Kennedy M."/>
            <person name="Barry K."/>
            <person name="Grigoriev I.V."/>
            <person name="Miller A.N."/>
            <person name="O'Donnell K."/>
            <person name="Stajich J.E."/>
            <person name="Bonito G."/>
        </authorList>
    </citation>
    <scope>NUCLEOTIDE SEQUENCE</scope>
    <source>
        <strain evidence="9">NVP60</strain>
    </source>
</reference>
<dbReference type="Pfam" id="PF12698">
    <property type="entry name" value="ABC2_membrane_3"/>
    <property type="match status" value="1"/>
</dbReference>
<keyword evidence="5 7" id="KW-1133">Transmembrane helix</keyword>
<feature type="non-terminal residue" evidence="9">
    <location>
        <position position="1"/>
    </location>
</feature>
<dbReference type="GO" id="GO:0140359">
    <property type="term" value="F:ABC-type transporter activity"/>
    <property type="evidence" value="ECO:0007669"/>
    <property type="project" value="InterPro"/>
</dbReference>
<evidence type="ECO:0000256" key="4">
    <source>
        <dbReference type="ARBA" id="ARBA00022737"/>
    </source>
</evidence>
<feature type="transmembrane region" description="Helical" evidence="7">
    <location>
        <begin position="581"/>
        <end position="600"/>
    </location>
</feature>
<dbReference type="GO" id="GO:0005319">
    <property type="term" value="F:lipid transporter activity"/>
    <property type="evidence" value="ECO:0007669"/>
    <property type="project" value="TreeGrafter"/>
</dbReference>
<feature type="transmembrane region" description="Helical" evidence="7">
    <location>
        <begin position="520"/>
        <end position="543"/>
    </location>
</feature>
<keyword evidence="4" id="KW-0677">Repeat</keyword>
<dbReference type="SUPFAM" id="SSF52540">
    <property type="entry name" value="P-loop containing nucleoside triphosphate hydrolases"/>
    <property type="match status" value="1"/>
</dbReference>
<organism evidence="9 10">
    <name type="scientific">Linnemannia gamsii</name>
    <dbReference type="NCBI Taxonomy" id="64522"/>
    <lineage>
        <taxon>Eukaryota</taxon>
        <taxon>Fungi</taxon>
        <taxon>Fungi incertae sedis</taxon>
        <taxon>Mucoromycota</taxon>
        <taxon>Mortierellomycotina</taxon>
        <taxon>Mortierellomycetes</taxon>
        <taxon>Mortierellales</taxon>
        <taxon>Mortierellaceae</taxon>
        <taxon>Linnemannia</taxon>
    </lineage>
</organism>
<evidence type="ECO:0000256" key="1">
    <source>
        <dbReference type="ARBA" id="ARBA00004141"/>
    </source>
</evidence>
<evidence type="ECO:0000256" key="5">
    <source>
        <dbReference type="ARBA" id="ARBA00022989"/>
    </source>
</evidence>
<feature type="transmembrane region" description="Helical" evidence="7">
    <location>
        <begin position="486"/>
        <end position="508"/>
    </location>
</feature>
<feature type="transmembrane region" description="Helical" evidence="7">
    <location>
        <begin position="70"/>
        <end position="91"/>
    </location>
</feature>
<feature type="transmembrane region" description="Helical" evidence="7">
    <location>
        <begin position="555"/>
        <end position="575"/>
    </location>
</feature>
<dbReference type="PANTHER" id="PTHR19229">
    <property type="entry name" value="ATP-BINDING CASSETTE TRANSPORTER SUBFAMILY A ABCA"/>
    <property type="match status" value="1"/>
</dbReference>
<keyword evidence="3 7" id="KW-0812">Transmembrane</keyword>
<evidence type="ECO:0000259" key="8">
    <source>
        <dbReference type="Pfam" id="PF12698"/>
    </source>
</evidence>
<comment type="caution">
    <text evidence="9">The sequence shown here is derived from an EMBL/GenBank/DDBJ whole genome shotgun (WGS) entry which is preliminary data.</text>
</comment>
<dbReference type="InterPro" id="IPR026082">
    <property type="entry name" value="ABCA"/>
</dbReference>
<dbReference type="EMBL" id="JAAAIN010000622">
    <property type="protein sequence ID" value="KAG0312362.1"/>
    <property type="molecule type" value="Genomic_DNA"/>
</dbReference>
<dbReference type="InterPro" id="IPR013525">
    <property type="entry name" value="ABC2_TM"/>
</dbReference>
<evidence type="ECO:0000256" key="3">
    <source>
        <dbReference type="ARBA" id="ARBA00022692"/>
    </source>
</evidence>
<evidence type="ECO:0000256" key="6">
    <source>
        <dbReference type="ARBA" id="ARBA00023136"/>
    </source>
</evidence>
<dbReference type="AlphaFoldDB" id="A0A9P6UN97"/>
<proteinExistence type="predicted"/>
<keyword evidence="10" id="KW-1185">Reference proteome</keyword>